<sequence>MAEESAAMVTPEETTNSVTNINEHQGPTWLVEKIKHAKSIALNRPSRQTILSIYRVPHSLRELNKEVYTPQVISIGPFHYRSQKLQSMEIYKLRYFKRFMERITKINRDEMLASVIHDSEERVRGCYAEAISFDSDTLRQIILVDATFIIEFFLRSWSVEFLRDDDSIDAEPWALLSRIKSDLILLENQLPFSIIEKLYELLPLDQSPSIYPSSFLKLTFNFFEYRNVQMIRHYEIDSEKVMHFVDLLRYFYLPPHHIRLPERSFNVVHKMYCASQLAEAGLKFKASSSTSILGLKFNEGVLEIPRFTLRNDTEIYARNLIALEQCVYQFERYVTDYFMMLDFLINTGKDVDLLIQQGILVNEMGANNIRPPFAGNLCTGISFRDVSNDYYDLCRQLVDFHRKHGFVILKSSLKHDYFRTPWMGAATIGAIILLIFTLIQTVCTVISTFK</sequence>
<dbReference type="OrthoDB" id="10369146at2759"/>
<evidence type="ECO:0000256" key="2">
    <source>
        <dbReference type="SAM" id="Phobius"/>
    </source>
</evidence>
<dbReference type="RefSeq" id="XP_035541710.1">
    <property type="nucleotide sequence ID" value="XM_035685817.1"/>
</dbReference>
<proteinExistence type="predicted"/>
<keyword evidence="2" id="KW-0472">Membrane</keyword>
<feature type="region of interest" description="Disordered" evidence="1">
    <location>
        <begin position="1"/>
        <end position="20"/>
    </location>
</feature>
<keyword evidence="2" id="KW-0812">Transmembrane</keyword>
<evidence type="ECO:0000256" key="1">
    <source>
        <dbReference type="SAM" id="MobiDB-lite"/>
    </source>
</evidence>
<dbReference type="Proteomes" id="UP000235220">
    <property type="component" value="Chromosome 15"/>
</dbReference>
<keyword evidence="2" id="KW-1133">Transmembrane helix</keyword>
<dbReference type="PANTHER" id="PTHR31170:SF19">
    <property type="match status" value="1"/>
</dbReference>
<dbReference type="AlphaFoldDB" id="A0A6P9E0Z2"/>
<name>A0A6P9E0Z2_JUGRE</name>
<gene>
    <name evidence="4" type="primary">LOC118344699</name>
</gene>
<dbReference type="GeneID" id="118344699"/>
<dbReference type="Pfam" id="PF03140">
    <property type="entry name" value="DUF247"/>
    <property type="match status" value="1"/>
</dbReference>
<dbReference type="InterPro" id="IPR004158">
    <property type="entry name" value="DUF247_pln"/>
</dbReference>
<dbReference type="InParanoid" id="A0A6P9E0Z2"/>
<evidence type="ECO:0000313" key="4">
    <source>
        <dbReference type="RefSeq" id="XP_035541710.1"/>
    </source>
</evidence>
<protein>
    <submittedName>
        <fullName evidence="4">UPF0481 protein At3g47200-like</fullName>
    </submittedName>
</protein>
<dbReference type="PANTHER" id="PTHR31170">
    <property type="entry name" value="BNAC04G53230D PROTEIN"/>
    <property type="match status" value="1"/>
</dbReference>
<accession>A0A6P9E0Z2</accession>
<feature type="transmembrane region" description="Helical" evidence="2">
    <location>
        <begin position="422"/>
        <end position="449"/>
    </location>
</feature>
<keyword evidence="3" id="KW-1185">Reference proteome</keyword>
<reference evidence="4" key="1">
    <citation type="submission" date="2025-08" db="UniProtKB">
        <authorList>
            <consortium name="RefSeq"/>
        </authorList>
    </citation>
    <scope>IDENTIFICATION</scope>
    <source>
        <tissue evidence="4">Leaves</tissue>
    </source>
</reference>
<dbReference type="KEGG" id="jre:118344699"/>
<evidence type="ECO:0000313" key="3">
    <source>
        <dbReference type="Proteomes" id="UP000235220"/>
    </source>
</evidence>
<organism evidence="3 4">
    <name type="scientific">Juglans regia</name>
    <name type="common">English walnut</name>
    <dbReference type="NCBI Taxonomy" id="51240"/>
    <lineage>
        <taxon>Eukaryota</taxon>
        <taxon>Viridiplantae</taxon>
        <taxon>Streptophyta</taxon>
        <taxon>Embryophyta</taxon>
        <taxon>Tracheophyta</taxon>
        <taxon>Spermatophyta</taxon>
        <taxon>Magnoliopsida</taxon>
        <taxon>eudicotyledons</taxon>
        <taxon>Gunneridae</taxon>
        <taxon>Pentapetalae</taxon>
        <taxon>rosids</taxon>
        <taxon>fabids</taxon>
        <taxon>Fagales</taxon>
        <taxon>Juglandaceae</taxon>
        <taxon>Juglans</taxon>
    </lineage>
</organism>